<dbReference type="EMBL" id="BAABRN010000093">
    <property type="protein sequence ID" value="GAA5504171.1"/>
    <property type="molecule type" value="Genomic_DNA"/>
</dbReference>
<protein>
    <submittedName>
        <fullName evidence="1">Uncharacterized protein</fullName>
    </submittedName>
</protein>
<gene>
    <name evidence="1" type="ORF">Dxin01_03940</name>
</gene>
<sequence length="41" mass="4644">MHANPTLFVIHIQLEVARQQDVPFTEPSLVSKCLTLKRGEP</sequence>
<keyword evidence="2" id="KW-1185">Reference proteome</keyword>
<organism evidence="1 2">
    <name type="scientific">Deinococcus xinjiangensis</name>
    <dbReference type="NCBI Taxonomy" id="457454"/>
    <lineage>
        <taxon>Bacteria</taxon>
        <taxon>Thermotogati</taxon>
        <taxon>Deinococcota</taxon>
        <taxon>Deinococci</taxon>
        <taxon>Deinococcales</taxon>
        <taxon>Deinococcaceae</taxon>
        <taxon>Deinococcus</taxon>
    </lineage>
</organism>
<reference evidence="1 2" key="1">
    <citation type="submission" date="2024-02" db="EMBL/GenBank/DDBJ databases">
        <title>Deinococcus xinjiangensis NBRC 107630.</title>
        <authorList>
            <person name="Ichikawa N."/>
            <person name="Katano-Makiyama Y."/>
            <person name="Hidaka K."/>
        </authorList>
    </citation>
    <scope>NUCLEOTIDE SEQUENCE [LARGE SCALE GENOMIC DNA]</scope>
    <source>
        <strain evidence="1 2">NBRC 107630</strain>
    </source>
</reference>
<dbReference type="Proteomes" id="UP001458946">
    <property type="component" value="Unassembled WGS sequence"/>
</dbReference>
<proteinExistence type="predicted"/>
<accession>A0ABP9VHR6</accession>
<evidence type="ECO:0000313" key="1">
    <source>
        <dbReference type="EMBL" id="GAA5504171.1"/>
    </source>
</evidence>
<comment type="caution">
    <text evidence="1">The sequence shown here is derived from an EMBL/GenBank/DDBJ whole genome shotgun (WGS) entry which is preliminary data.</text>
</comment>
<name>A0ABP9VHR6_9DEIO</name>
<evidence type="ECO:0000313" key="2">
    <source>
        <dbReference type="Proteomes" id="UP001458946"/>
    </source>
</evidence>